<dbReference type="SUPFAM" id="SSF53335">
    <property type="entry name" value="S-adenosyl-L-methionine-dependent methyltransferases"/>
    <property type="match status" value="1"/>
</dbReference>
<dbReference type="AlphaFoldDB" id="A0A4R6USK2"/>
<organism evidence="1 2">
    <name type="scientific">Actinorugispora endophytica</name>
    <dbReference type="NCBI Taxonomy" id="1605990"/>
    <lineage>
        <taxon>Bacteria</taxon>
        <taxon>Bacillati</taxon>
        <taxon>Actinomycetota</taxon>
        <taxon>Actinomycetes</taxon>
        <taxon>Streptosporangiales</taxon>
        <taxon>Nocardiopsidaceae</taxon>
        <taxon>Actinorugispora</taxon>
    </lineage>
</organism>
<dbReference type="GO" id="GO:0032259">
    <property type="term" value="P:methylation"/>
    <property type="evidence" value="ECO:0007669"/>
    <property type="project" value="UniProtKB-KW"/>
</dbReference>
<keyword evidence="1" id="KW-0808">Transferase</keyword>
<dbReference type="GO" id="GO:0008168">
    <property type="term" value="F:methyltransferase activity"/>
    <property type="evidence" value="ECO:0007669"/>
    <property type="project" value="UniProtKB-KW"/>
</dbReference>
<evidence type="ECO:0000313" key="2">
    <source>
        <dbReference type="Proteomes" id="UP000295281"/>
    </source>
</evidence>
<dbReference type="Proteomes" id="UP000295281">
    <property type="component" value="Unassembled WGS sequence"/>
</dbReference>
<comment type="caution">
    <text evidence="1">The sequence shown here is derived from an EMBL/GenBank/DDBJ whole genome shotgun (WGS) entry which is preliminary data.</text>
</comment>
<sequence>MSDELAERAAEALRGHPWIGAAGPDGAGGVRVTPAAAALAPGAEPGPLVAEYLDHWGELYDWTYTTAEENGPRDPDLSGWKASDTGLPLPAGHMAEWVERTVELVLESGPELVLELGCGTGLLARRLRERVRGYVGTDVAPSVVAGLAAEEWPGTAFVRAAAHETGTDRVRAALERVSEGAPDARPDCVLLNSVTQCFPDLGYLGSVVRDAIALVRPGGTVVVGDVRHAGLLDAYCHWVERAAAPDAEEGEVAARAAERAERDDELLFDPAALASIAAESPRRVRLGVRAKTMTADTELTRYRFDAVLTVDAPEPRREPATVEWTPPDAGSDPAAALVRLLAEEPVRVVGIPNGVLVDDPGAVTGAALREAVAGLDACVELDPLDPAALAVCAPARAGFRPVAELAGGGGAHEPLRVFVERRLAEAARSHLRRACPDARGVPVTVLAGPAREGAA</sequence>
<dbReference type="EMBL" id="SNYN01000013">
    <property type="protein sequence ID" value="TDQ50268.1"/>
    <property type="molecule type" value="Genomic_DNA"/>
</dbReference>
<dbReference type="RefSeq" id="WP_133742307.1">
    <property type="nucleotide sequence ID" value="NZ_SNYN01000013.1"/>
</dbReference>
<name>A0A4R6USK2_9ACTN</name>
<dbReference type="Pfam" id="PF13489">
    <property type="entry name" value="Methyltransf_23"/>
    <property type="match status" value="1"/>
</dbReference>
<evidence type="ECO:0000313" key="1">
    <source>
        <dbReference type="EMBL" id="TDQ50268.1"/>
    </source>
</evidence>
<keyword evidence="1" id="KW-0489">Methyltransferase</keyword>
<keyword evidence="2" id="KW-1185">Reference proteome</keyword>
<accession>A0A4R6USK2</accession>
<dbReference type="InterPro" id="IPR029063">
    <property type="entry name" value="SAM-dependent_MTases_sf"/>
</dbReference>
<reference evidence="1 2" key="1">
    <citation type="submission" date="2019-03" db="EMBL/GenBank/DDBJ databases">
        <title>Genomic Encyclopedia of Type Strains, Phase IV (KMG-IV): sequencing the most valuable type-strain genomes for metagenomic binning, comparative biology and taxonomic classification.</title>
        <authorList>
            <person name="Goeker M."/>
        </authorList>
    </citation>
    <scope>NUCLEOTIDE SEQUENCE [LARGE SCALE GENOMIC DNA]</scope>
    <source>
        <strain evidence="1 2">DSM 46770</strain>
    </source>
</reference>
<proteinExistence type="predicted"/>
<dbReference type="OrthoDB" id="2472181at2"/>
<gene>
    <name evidence="1" type="ORF">EV190_11337</name>
</gene>
<dbReference type="CDD" id="cd02440">
    <property type="entry name" value="AdoMet_MTases"/>
    <property type="match status" value="1"/>
</dbReference>
<dbReference type="Gene3D" id="3.40.50.150">
    <property type="entry name" value="Vaccinia Virus protein VP39"/>
    <property type="match status" value="1"/>
</dbReference>
<protein>
    <submittedName>
        <fullName evidence="1">Methyltransferase family protein</fullName>
    </submittedName>
</protein>